<proteinExistence type="predicted"/>
<feature type="region of interest" description="Disordered" evidence="1">
    <location>
        <begin position="688"/>
        <end position="718"/>
    </location>
</feature>
<evidence type="ECO:0000313" key="3">
    <source>
        <dbReference type="EMBL" id="CAL5129434.1"/>
    </source>
</evidence>
<feature type="signal peptide" evidence="2">
    <location>
        <begin position="1"/>
        <end position="19"/>
    </location>
</feature>
<feature type="chain" id="PRO_5043662908" evidence="2">
    <location>
        <begin position="20"/>
        <end position="840"/>
    </location>
</feature>
<evidence type="ECO:0000256" key="2">
    <source>
        <dbReference type="SAM" id="SignalP"/>
    </source>
</evidence>
<name>A0AAV2T097_CALDB</name>
<comment type="caution">
    <text evidence="3">The sequence shown here is derived from an EMBL/GenBank/DDBJ whole genome shotgun (WGS) entry which is preliminary data.</text>
</comment>
<keyword evidence="2" id="KW-0732">Signal</keyword>
<feature type="compositionally biased region" description="Polar residues" evidence="1">
    <location>
        <begin position="704"/>
        <end position="713"/>
    </location>
</feature>
<feature type="region of interest" description="Disordered" evidence="1">
    <location>
        <begin position="518"/>
        <end position="539"/>
    </location>
</feature>
<reference evidence="3" key="1">
    <citation type="submission" date="2024-06" db="EMBL/GenBank/DDBJ databases">
        <authorList>
            <person name="Liu X."/>
            <person name="Lenzi L."/>
            <person name="Haldenby T S."/>
            <person name="Uol C."/>
        </authorList>
    </citation>
    <scope>NUCLEOTIDE SEQUENCE</scope>
</reference>
<accession>A0AAV2T097</accession>
<evidence type="ECO:0000256" key="1">
    <source>
        <dbReference type="SAM" id="MobiDB-lite"/>
    </source>
</evidence>
<dbReference type="EMBL" id="CAXLJL010000001">
    <property type="protein sequence ID" value="CAL5129434.1"/>
    <property type="molecule type" value="Genomic_DNA"/>
</dbReference>
<feature type="region of interest" description="Disordered" evidence="1">
    <location>
        <begin position="243"/>
        <end position="262"/>
    </location>
</feature>
<dbReference type="Proteomes" id="UP001497525">
    <property type="component" value="Unassembled WGS sequence"/>
</dbReference>
<evidence type="ECO:0000313" key="4">
    <source>
        <dbReference type="Proteomes" id="UP001497525"/>
    </source>
</evidence>
<gene>
    <name evidence="3" type="ORF">CDAUBV1_LOCUS354</name>
</gene>
<dbReference type="AlphaFoldDB" id="A0AAV2T097"/>
<feature type="compositionally biased region" description="Polar residues" evidence="1">
    <location>
        <begin position="521"/>
        <end position="536"/>
    </location>
</feature>
<feature type="region of interest" description="Disordered" evidence="1">
    <location>
        <begin position="731"/>
        <end position="753"/>
    </location>
</feature>
<protein>
    <submittedName>
        <fullName evidence="3">Uncharacterized protein</fullName>
    </submittedName>
</protein>
<feature type="compositionally biased region" description="Polar residues" evidence="1">
    <location>
        <begin position="736"/>
        <end position="750"/>
    </location>
</feature>
<organism evidence="3 4">
    <name type="scientific">Calicophoron daubneyi</name>
    <name type="common">Rumen fluke</name>
    <name type="synonym">Paramphistomum daubneyi</name>
    <dbReference type="NCBI Taxonomy" id="300641"/>
    <lineage>
        <taxon>Eukaryota</taxon>
        <taxon>Metazoa</taxon>
        <taxon>Spiralia</taxon>
        <taxon>Lophotrochozoa</taxon>
        <taxon>Platyhelminthes</taxon>
        <taxon>Trematoda</taxon>
        <taxon>Digenea</taxon>
        <taxon>Plagiorchiida</taxon>
        <taxon>Pronocephalata</taxon>
        <taxon>Paramphistomoidea</taxon>
        <taxon>Paramphistomidae</taxon>
        <taxon>Calicophoron</taxon>
    </lineage>
</organism>
<sequence length="840" mass="91210">MEIISTLLLPFALLLLVCAMLLSCACWKKHKHKDSHSSMDALRRLRSSSQTELKASPLDGSCTPNTTPMQDNIHPQNGKNLVQELGPSVNPVMSLSAPVACLARQDSNSHRNCELPPLPCGSEYMELNLSPPEPQHFPVTSRPVNTFEDHPSAGLSMGMETFKIGFVPARNQTSNGEQAQLFDHTRYSICDDPQSESDGLYASVGHSVTGSSCAAAQERTVEIEHRNSSSDSNHAPYYSSVASVNAPNEYGGTPQDTDNECEPVHTYSHPPLDSIACTPAPLYARVRSRPRHQMISADTAVSTNRSVFASNLEASDKEDYPVEVTYSRVGGSGPPVPERGYDESEIKIVNRSRRIRPIRLDTIPINSDAVDRVDGDNLIPETNLHQPDIGIRENTHCEKSGPQIDDGNMSLIKRLLHAIQIVNARHDEIPSDDRVADESQCSGPYHKITVRESLASLRARNALPPLFDAMIPSSSVARSSSVHNYADTHGKNAFADYERVYGPHGDCSSSTYEAVSSSATPHLSNTRTSPSSQTNSRGDRLSDAYTEIQDTVSFLKSGADVHSPNHPYVPSVPNPQTLRGIDFEEKQLVYDNSRYSDARTCHGEGIPPIHIYSRVRRHDSRSGIVRILAEMEAFRHMDSDVDLTRYRTPIESPVAPVPSSSENGPTAYSQPGTMDVLSNTLCLTSSQLEAKETNPPRTQKFEAQFSSSPSGNGPASKDVSCHHGVMTPLMERSTEESSLNTTSQSATPSIRSGVVATPSSQNMLTGFDPELCDSTHMDGSGGFIFSSCHPNDMISSLSAAGDGHEAFSDNLAVGDIDAAVVNSDSVFLTDVSTYDDVALG</sequence>